<feature type="region of interest" description="Disordered" evidence="1">
    <location>
        <begin position="207"/>
        <end position="233"/>
    </location>
</feature>
<evidence type="ECO:0000256" key="1">
    <source>
        <dbReference type="SAM" id="MobiDB-lite"/>
    </source>
</evidence>
<gene>
    <name evidence="2" type="ORF">PHMEG_00022698</name>
</gene>
<sequence>MTNFTQVEFGLLLVVKEGDVYGGWNLGRGRKSKPTAKPTETDAMFMMLTILKHLDTWDKHAADFGLNSNNLERTIYKLLTVIEPILFKKFVKLVSMTEQRQDGMMFRNYPYALYASDVKFQPAYCHYGQFAEKTLTLAVNTNYTATSWSVRWLIQVLLMTYRPMSLGLNPTSRCSSNERIFYKSVWKSSALRTMVKALLSTQFSGAYSSTKGTKEGKESSGLFNPNDSHVGLN</sequence>
<evidence type="ECO:0000313" key="2">
    <source>
        <dbReference type="EMBL" id="OWZ05248.1"/>
    </source>
</evidence>
<dbReference type="Proteomes" id="UP000198211">
    <property type="component" value="Unassembled WGS sequence"/>
</dbReference>
<dbReference type="AlphaFoldDB" id="A0A225VK41"/>
<dbReference type="OrthoDB" id="122710at2759"/>
<evidence type="ECO:0000313" key="3">
    <source>
        <dbReference type="Proteomes" id="UP000198211"/>
    </source>
</evidence>
<organism evidence="2 3">
    <name type="scientific">Phytophthora megakarya</name>
    <dbReference type="NCBI Taxonomy" id="4795"/>
    <lineage>
        <taxon>Eukaryota</taxon>
        <taxon>Sar</taxon>
        <taxon>Stramenopiles</taxon>
        <taxon>Oomycota</taxon>
        <taxon>Peronosporomycetes</taxon>
        <taxon>Peronosporales</taxon>
        <taxon>Peronosporaceae</taxon>
        <taxon>Phytophthora</taxon>
    </lineage>
</organism>
<reference evidence="3" key="1">
    <citation type="submission" date="2017-03" db="EMBL/GenBank/DDBJ databases">
        <title>Phytopthora megakarya and P. palmivora, two closely related causual agents of cacao black pod achieved similar genome size and gene model numbers by different mechanisms.</title>
        <authorList>
            <person name="Ali S."/>
            <person name="Shao J."/>
            <person name="Larry D.J."/>
            <person name="Kronmiller B."/>
            <person name="Shen D."/>
            <person name="Strem M.D."/>
            <person name="Melnick R.L."/>
            <person name="Guiltinan M.J."/>
            <person name="Tyler B.M."/>
            <person name="Meinhardt L.W."/>
            <person name="Bailey B.A."/>
        </authorList>
    </citation>
    <scope>NUCLEOTIDE SEQUENCE [LARGE SCALE GENOMIC DNA]</scope>
    <source>
        <strain evidence="3">zdho120</strain>
    </source>
</reference>
<keyword evidence="3" id="KW-1185">Reference proteome</keyword>
<accession>A0A225VK41</accession>
<name>A0A225VK41_9STRA</name>
<protein>
    <submittedName>
        <fullName evidence="2">Uncharacterized protein</fullName>
    </submittedName>
</protein>
<proteinExistence type="predicted"/>
<dbReference type="EMBL" id="NBNE01004534">
    <property type="protein sequence ID" value="OWZ05248.1"/>
    <property type="molecule type" value="Genomic_DNA"/>
</dbReference>
<comment type="caution">
    <text evidence="2">The sequence shown here is derived from an EMBL/GenBank/DDBJ whole genome shotgun (WGS) entry which is preliminary data.</text>
</comment>